<evidence type="ECO:0000313" key="2">
    <source>
        <dbReference type="EMBL" id="MPC27754.1"/>
    </source>
</evidence>
<keyword evidence="3" id="KW-1185">Reference proteome</keyword>
<feature type="region of interest" description="Disordered" evidence="1">
    <location>
        <begin position="26"/>
        <end position="98"/>
    </location>
</feature>
<evidence type="ECO:0000313" key="3">
    <source>
        <dbReference type="Proteomes" id="UP000324222"/>
    </source>
</evidence>
<comment type="caution">
    <text evidence="2">The sequence shown here is derived from an EMBL/GenBank/DDBJ whole genome shotgun (WGS) entry which is preliminary data.</text>
</comment>
<gene>
    <name evidence="2" type="ORF">E2C01_020933</name>
</gene>
<evidence type="ECO:0000256" key="1">
    <source>
        <dbReference type="SAM" id="MobiDB-lite"/>
    </source>
</evidence>
<sequence>MGRHARLVPWHLRGLHGWTPQQNRIGVVARGPPAPRASTPTSTYNSGGGSFNRKGPQAPPQPARLVLSKDTGIPEGKKNSGCPKKTEREAKTAETEGD</sequence>
<feature type="compositionally biased region" description="Basic and acidic residues" evidence="1">
    <location>
        <begin position="84"/>
        <end position="98"/>
    </location>
</feature>
<organism evidence="2 3">
    <name type="scientific">Portunus trituberculatus</name>
    <name type="common">Swimming crab</name>
    <name type="synonym">Neptunus trituberculatus</name>
    <dbReference type="NCBI Taxonomy" id="210409"/>
    <lineage>
        <taxon>Eukaryota</taxon>
        <taxon>Metazoa</taxon>
        <taxon>Ecdysozoa</taxon>
        <taxon>Arthropoda</taxon>
        <taxon>Crustacea</taxon>
        <taxon>Multicrustacea</taxon>
        <taxon>Malacostraca</taxon>
        <taxon>Eumalacostraca</taxon>
        <taxon>Eucarida</taxon>
        <taxon>Decapoda</taxon>
        <taxon>Pleocyemata</taxon>
        <taxon>Brachyura</taxon>
        <taxon>Eubrachyura</taxon>
        <taxon>Portunoidea</taxon>
        <taxon>Portunidae</taxon>
        <taxon>Portuninae</taxon>
        <taxon>Portunus</taxon>
    </lineage>
</organism>
<dbReference type="AlphaFoldDB" id="A0A5B7E4R8"/>
<protein>
    <submittedName>
        <fullName evidence="2">Uncharacterized protein</fullName>
    </submittedName>
</protein>
<name>A0A5B7E4R8_PORTR</name>
<reference evidence="2 3" key="1">
    <citation type="submission" date="2019-05" db="EMBL/GenBank/DDBJ databases">
        <title>Another draft genome of Portunus trituberculatus and its Hox gene families provides insights of decapod evolution.</title>
        <authorList>
            <person name="Jeong J.-H."/>
            <person name="Song I."/>
            <person name="Kim S."/>
            <person name="Choi T."/>
            <person name="Kim D."/>
            <person name="Ryu S."/>
            <person name="Kim W."/>
        </authorList>
    </citation>
    <scope>NUCLEOTIDE SEQUENCE [LARGE SCALE GENOMIC DNA]</scope>
    <source>
        <tissue evidence="2">Muscle</tissue>
    </source>
</reference>
<dbReference type="Proteomes" id="UP000324222">
    <property type="component" value="Unassembled WGS sequence"/>
</dbReference>
<proteinExistence type="predicted"/>
<accession>A0A5B7E4R8</accession>
<dbReference type="EMBL" id="VSRR010001797">
    <property type="protein sequence ID" value="MPC27754.1"/>
    <property type="molecule type" value="Genomic_DNA"/>
</dbReference>